<dbReference type="Pfam" id="PF06905">
    <property type="entry name" value="FAIM1"/>
    <property type="match status" value="1"/>
</dbReference>
<protein>
    <submittedName>
        <fullName evidence="2">DUF2505 family protein</fullName>
    </submittedName>
</protein>
<dbReference type="GO" id="GO:0043066">
    <property type="term" value="P:negative regulation of apoptotic process"/>
    <property type="evidence" value="ECO:0007669"/>
    <property type="project" value="InterPro"/>
</dbReference>
<dbReference type="WBParaSite" id="Csp11.Scaffold629.g16468.t2">
    <property type="protein sequence ID" value="Csp11.Scaffold629.g16468.t2"/>
    <property type="gene ID" value="Csp11.Scaffold629.g16468"/>
</dbReference>
<accession>A0A1I7UAB8</accession>
<evidence type="ECO:0000313" key="1">
    <source>
        <dbReference type="Proteomes" id="UP000095282"/>
    </source>
</evidence>
<dbReference type="AlphaFoldDB" id="A0A1I7UAB8"/>
<name>A0A1I7UAB8_9PELO</name>
<sequence>MTMFVRRYDIPISYRWYEIVMEIDVESHVRKIYLDSALIIEDDASKLIDRKIDIEGAKILIADCSEKLDYVVDNKPLADHIEEHSRIHSTWEVTLPGGAKTKVVANRESELETVYFRGKKLPGLTRKSVLAAFWNLEWNYQEVEFKIEYRLERYV</sequence>
<evidence type="ECO:0000313" key="2">
    <source>
        <dbReference type="WBParaSite" id="Csp11.Scaffold629.g16468.t2"/>
    </source>
</evidence>
<keyword evidence="1" id="KW-1185">Reference proteome</keyword>
<dbReference type="InterPro" id="IPR010695">
    <property type="entry name" value="FAIM1"/>
</dbReference>
<dbReference type="Proteomes" id="UP000095282">
    <property type="component" value="Unplaced"/>
</dbReference>
<reference evidence="2" key="1">
    <citation type="submission" date="2016-11" db="UniProtKB">
        <authorList>
            <consortium name="WormBaseParasite"/>
        </authorList>
    </citation>
    <scope>IDENTIFICATION</scope>
</reference>
<proteinExistence type="predicted"/>
<organism evidence="1 2">
    <name type="scientific">Caenorhabditis tropicalis</name>
    <dbReference type="NCBI Taxonomy" id="1561998"/>
    <lineage>
        <taxon>Eukaryota</taxon>
        <taxon>Metazoa</taxon>
        <taxon>Ecdysozoa</taxon>
        <taxon>Nematoda</taxon>
        <taxon>Chromadorea</taxon>
        <taxon>Rhabditida</taxon>
        <taxon>Rhabditina</taxon>
        <taxon>Rhabditomorpha</taxon>
        <taxon>Rhabditoidea</taxon>
        <taxon>Rhabditidae</taxon>
        <taxon>Peloderinae</taxon>
        <taxon>Caenorhabditis</taxon>
    </lineage>
</organism>